<dbReference type="STRING" id="321763.SAMN04488692_10231"/>
<evidence type="ECO:0000313" key="4">
    <source>
        <dbReference type="Proteomes" id="UP000199476"/>
    </source>
</evidence>
<keyword evidence="2" id="KW-1133">Transmembrane helix</keyword>
<feature type="coiled-coil region" evidence="1">
    <location>
        <begin position="130"/>
        <end position="215"/>
    </location>
</feature>
<feature type="transmembrane region" description="Helical" evidence="2">
    <location>
        <begin position="12"/>
        <end position="31"/>
    </location>
</feature>
<keyword evidence="2" id="KW-0812">Transmembrane</keyword>
<keyword evidence="1" id="KW-0175">Coiled coil</keyword>
<evidence type="ECO:0000256" key="1">
    <source>
        <dbReference type="SAM" id="Coils"/>
    </source>
</evidence>
<dbReference type="Proteomes" id="UP000199476">
    <property type="component" value="Unassembled WGS sequence"/>
</dbReference>
<name>A0A1G9HUW9_9FIRM</name>
<keyword evidence="2" id="KW-0472">Membrane</keyword>
<feature type="coiled-coil region" evidence="1">
    <location>
        <begin position="262"/>
        <end position="293"/>
    </location>
</feature>
<evidence type="ECO:0000313" key="3">
    <source>
        <dbReference type="EMBL" id="SDL16363.1"/>
    </source>
</evidence>
<proteinExistence type="predicted"/>
<gene>
    <name evidence="3" type="ORF">SAMN04488692_10231</name>
</gene>
<dbReference type="RefSeq" id="WP_089757842.1">
    <property type="nucleotide sequence ID" value="NZ_FNGO01000002.1"/>
</dbReference>
<protein>
    <submittedName>
        <fullName evidence="3">Uncharacterized protein</fullName>
    </submittedName>
</protein>
<accession>A0A1G9HUW9</accession>
<dbReference type="AlphaFoldDB" id="A0A1G9HUW9"/>
<evidence type="ECO:0000256" key="2">
    <source>
        <dbReference type="SAM" id="Phobius"/>
    </source>
</evidence>
<reference evidence="3 4" key="1">
    <citation type="submission" date="2016-10" db="EMBL/GenBank/DDBJ databases">
        <authorList>
            <person name="de Groot N.N."/>
        </authorList>
    </citation>
    <scope>NUCLEOTIDE SEQUENCE [LARGE SCALE GENOMIC DNA]</scope>
    <source>
        <strain evidence="3 4">SLAS-1</strain>
    </source>
</reference>
<sequence length="313" mass="36796">MEIFTKVVKYALFSLVLAVIAGGVMLGAVYLQSTAVEIERPERRISPEGAHGDTGELARRLAEETPEIHYRDMLEAYRSQSGARLQGTAANFEKFGADRQDVMERGQERRLAGLEHRLEREFENYSQERLAEAEAEIAAREREMEQEIEELQREIRDREIGMLDEVRQEAREEYRTELLSLNVKLRAMDLSEERREELESRLEEIETDISSQVEQVEAQLESRMQQEQLRRSGRKIQEFNSFRRFTLARAETDIENRRRDKVERLEKVSGELAAELEAEINRLEEYFTHQLEQLEEHYQNIYGIQLQAEGEQR</sequence>
<keyword evidence="4" id="KW-1185">Reference proteome</keyword>
<organism evidence="3 4">
    <name type="scientific">Halarsenatibacter silvermanii</name>
    <dbReference type="NCBI Taxonomy" id="321763"/>
    <lineage>
        <taxon>Bacteria</taxon>
        <taxon>Bacillati</taxon>
        <taxon>Bacillota</taxon>
        <taxon>Clostridia</taxon>
        <taxon>Halanaerobiales</taxon>
        <taxon>Halarsenatibacteraceae</taxon>
        <taxon>Halarsenatibacter</taxon>
    </lineage>
</organism>
<dbReference type="EMBL" id="FNGO01000002">
    <property type="protein sequence ID" value="SDL16363.1"/>
    <property type="molecule type" value="Genomic_DNA"/>
</dbReference>